<feature type="non-terminal residue" evidence="1">
    <location>
        <position position="83"/>
    </location>
</feature>
<evidence type="ECO:0000313" key="2">
    <source>
        <dbReference type="Proteomes" id="UP000799777"/>
    </source>
</evidence>
<feature type="non-terminal residue" evidence="1">
    <location>
        <position position="1"/>
    </location>
</feature>
<gene>
    <name evidence="1" type="ORF">EK21DRAFT_27676</name>
</gene>
<comment type="caution">
    <text evidence="1">The sequence shown here is derived from an EMBL/GenBank/DDBJ whole genome shotgun (WGS) entry which is preliminary data.</text>
</comment>
<accession>A0A9P4HBQ1</accession>
<dbReference type="OrthoDB" id="3565018at2759"/>
<proteinExistence type="predicted"/>
<dbReference type="Proteomes" id="UP000799777">
    <property type="component" value="Unassembled WGS sequence"/>
</dbReference>
<organism evidence="1 2">
    <name type="scientific">Setomelanomma holmii</name>
    <dbReference type="NCBI Taxonomy" id="210430"/>
    <lineage>
        <taxon>Eukaryota</taxon>
        <taxon>Fungi</taxon>
        <taxon>Dikarya</taxon>
        <taxon>Ascomycota</taxon>
        <taxon>Pezizomycotina</taxon>
        <taxon>Dothideomycetes</taxon>
        <taxon>Pleosporomycetidae</taxon>
        <taxon>Pleosporales</taxon>
        <taxon>Pleosporineae</taxon>
        <taxon>Phaeosphaeriaceae</taxon>
        <taxon>Setomelanomma</taxon>
    </lineage>
</organism>
<name>A0A9P4HBQ1_9PLEO</name>
<dbReference type="AlphaFoldDB" id="A0A9P4HBQ1"/>
<keyword evidence="2" id="KW-1185">Reference proteome</keyword>
<dbReference type="EMBL" id="ML978192">
    <property type="protein sequence ID" value="KAF2030186.1"/>
    <property type="molecule type" value="Genomic_DNA"/>
</dbReference>
<sequence>SLGIILLELCFDHRLEDHPVRKKSPPAGDVHSEAAFDLAAAIKWLQSVEDEAGEDYAAAVQWCFTGAVQTSKSWQADLIKNVV</sequence>
<evidence type="ECO:0000313" key="1">
    <source>
        <dbReference type="EMBL" id="KAF2030186.1"/>
    </source>
</evidence>
<reference evidence="1" key="1">
    <citation type="journal article" date="2020" name="Stud. Mycol.">
        <title>101 Dothideomycetes genomes: a test case for predicting lifestyles and emergence of pathogens.</title>
        <authorList>
            <person name="Haridas S."/>
            <person name="Albert R."/>
            <person name="Binder M."/>
            <person name="Bloem J."/>
            <person name="Labutti K."/>
            <person name="Salamov A."/>
            <person name="Andreopoulos B."/>
            <person name="Baker S."/>
            <person name="Barry K."/>
            <person name="Bills G."/>
            <person name="Bluhm B."/>
            <person name="Cannon C."/>
            <person name="Castanera R."/>
            <person name="Culley D."/>
            <person name="Daum C."/>
            <person name="Ezra D."/>
            <person name="Gonzalez J."/>
            <person name="Henrissat B."/>
            <person name="Kuo A."/>
            <person name="Liang C."/>
            <person name="Lipzen A."/>
            <person name="Lutzoni F."/>
            <person name="Magnuson J."/>
            <person name="Mondo S."/>
            <person name="Nolan M."/>
            <person name="Ohm R."/>
            <person name="Pangilinan J."/>
            <person name="Park H.-J."/>
            <person name="Ramirez L."/>
            <person name="Alfaro M."/>
            <person name="Sun H."/>
            <person name="Tritt A."/>
            <person name="Yoshinaga Y."/>
            <person name="Zwiers L.-H."/>
            <person name="Turgeon B."/>
            <person name="Goodwin S."/>
            <person name="Spatafora J."/>
            <person name="Crous P."/>
            <person name="Grigoriev I."/>
        </authorList>
    </citation>
    <scope>NUCLEOTIDE SEQUENCE</scope>
    <source>
        <strain evidence="1">CBS 110217</strain>
    </source>
</reference>
<protein>
    <submittedName>
        <fullName evidence="1">Uncharacterized protein</fullName>
    </submittedName>
</protein>